<accession>A0A8D0DWV6</accession>
<keyword evidence="1" id="KW-0479">Metal-binding</keyword>
<evidence type="ECO:0000256" key="1">
    <source>
        <dbReference type="ARBA" id="ARBA00022723"/>
    </source>
</evidence>
<dbReference type="Pfam" id="PF17123">
    <property type="entry name" value="zf-RING_11"/>
    <property type="match status" value="1"/>
</dbReference>
<dbReference type="InterPro" id="IPR013083">
    <property type="entry name" value="Znf_RING/FYVE/PHD"/>
</dbReference>
<evidence type="ECO:0000256" key="2">
    <source>
        <dbReference type="ARBA" id="ARBA00022771"/>
    </source>
</evidence>
<protein>
    <recommendedName>
        <fullName evidence="6">RING-type domain-containing protein</fullName>
    </recommendedName>
</protein>
<evidence type="ECO:0000313" key="7">
    <source>
        <dbReference type="Ensembl" id="ENSSMRP00000022760.1"/>
    </source>
</evidence>
<dbReference type="SMART" id="SM00184">
    <property type="entry name" value="RING"/>
    <property type="match status" value="1"/>
</dbReference>
<name>A0A8D0DWV6_SALMN</name>
<dbReference type="InterPro" id="IPR051834">
    <property type="entry name" value="RING_finger_E3_ligase"/>
</dbReference>
<evidence type="ECO:0000256" key="3">
    <source>
        <dbReference type="ARBA" id="ARBA00022833"/>
    </source>
</evidence>
<proteinExistence type="predicted"/>
<keyword evidence="2 4" id="KW-0863">Zinc-finger</keyword>
<keyword evidence="8" id="KW-1185">Reference proteome</keyword>
<dbReference type="GO" id="GO:0006511">
    <property type="term" value="P:ubiquitin-dependent protein catabolic process"/>
    <property type="evidence" value="ECO:0007669"/>
    <property type="project" value="TreeGrafter"/>
</dbReference>
<dbReference type="InterPro" id="IPR001841">
    <property type="entry name" value="Znf_RING"/>
</dbReference>
<dbReference type="SUPFAM" id="SSF57850">
    <property type="entry name" value="RING/U-box"/>
    <property type="match status" value="1"/>
</dbReference>
<dbReference type="GeneTree" id="ENSGT00960000189368"/>
<dbReference type="Proteomes" id="UP000694421">
    <property type="component" value="Unplaced"/>
</dbReference>
<dbReference type="GO" id="GO:0008270">
    <property type="term" value="F:zinc ion binding"/>
    <property type="evidence" value="ECO:0007669"/>
    <property type="project" value="UniProtKB-KW"/>
</dbReference>
<reference evidence="7" key="1">
    <citation type="submission" date="2025-08" db="UniProtKB">
        <authorList>
            <consortium name="Ensembl"/>
        </authorList>
    </citation>
    <scope>IDENTIFICATION</scope>
</reference>
<evidence type="ECO:0000313" key="8">
    <source>
        <dbReference type="Proteomes" id="UP000694421"/>
    </source>
</evidence>
<evidence type="ECO:0000256" key="5">
    <source>
        <dbReference type="SAM" id="Phobius"/>
    </source>
</evidence>
<dbReference type="PANTHER" id="PTHR45931:SF3">
    <property type="entry name" value="RING ZINC FINGER-CONTAINING PROTEIN"/>
    <property type="match status" value="1"/>
</dbReference>
<evidence type="ECO:0000259" key="6">
    <source>
        <dbReference type="PROSITE" id="PS50089"/>
    </source>
</evidence>
<organism evidence="7 8">
    <name type="scientific">Salvator merianae</name>
    <name type="common">Argentine black and white tegu</name>
    <name type="synonym">Tupinambis merianae</name>
    <dbReference type="NCBI Taxonomy" id="96440"/>
    <lineage>
        <taxon>Eukaryota</taxon>
        <taxon>Metazoa</taxon>
        <taxon>Chordata</taxon>
        <taxon>Craniata</taxon>
        <taxon>Vertebrata</taxon>
        <taxon>Euteleostomi</taxon>
        <taxon>Lepidosauria</taxon>
        <taxon>Squamata</taxon>
        <taxon>Bifurcata</taxon>
        <taxon>Unidentata</taxon>
        <taxon>Episquamata</taxon>
        <taxon>Laterata</taxon>
        <taxon>Teiioidea</taxon>
        <taxon>Teiidae</taxon>
        <taxon>Salvator</taxon>
    </lineage>
</organism>
<keyword evidence="5" id="KW-1133">Transmembrane helix</keyword>
<sequence>MDAPLGREPSGLFRQLEVCNLRGSHGRYCGQRMIVGFLQEFGIAILLSMGFSFFLFAACLKWYRQSRGIHVKTFRRECAICLDKYMECDSLKVLSCLHAFHSKCIDLWHITQGRCKTCPLCMQKVMVVTRLQAVRLWRDGMRENSWTLWSYTAKRTSGQRPCLLLSPQLPTQY</sequence>
<dbReference type="Ensembl" id="ENSSMRT00000026612.1">
    <property type="protein sequence ID" value="ENSSMRP00000022760.1"/>
    <property type="gene ID" value="ENSSMRG00000017648.1"/>
</dbReference>
<keyword evidence="5" id="KW-0472">Membrane</keyword>
<evidence type="ECO:0000256" key="4">
    <source>
        <dbReference type="PROSITE-ProRule" id="PRU00175"/>
    </source>
</evidence>
<dbReference type="AlphaFoldDB" id="A0A8D0DWV6"/>
<keyword evidence="3" id="KW-0862">Zinc</keyword>
<feature type="domain" description="RING-type" evidence="6">
    <location>
        <begin position="78"/>
        <end position="121"/>
    </location>
</feature>
<dbReference type="GO" id="GO:0005634">
    <property type="term" value="C:nucleus"/>
    <property type="evidence" value="ECO:0007669"/>
    <property type="project" value="TreeGrafter"/>
</dbReference>
<dbReference type="Gene3D" id="3.30.40.10">
    <property type="entry name" value="Zinc/RING finger domain, C3HC4 (zinc finger)"/>
    <property type="match status" value="1"/>
</dbReference>
<reference evidence="7" key="2">
    <citation type="submission" date="2025-09" db="UniProtKB">
        <authorList>
            <consortium name="Ensembl"/>
        </authorList>
    </citation>
    <scope>IDENTIFICATION</scope>
</reference>
<feature type="transmembrane region" description="Helical" evidence="5">
    <location>
        <begin position="41"/>
        <end position="63"/>
    </location>
</feature>
<keyword evidence="5" id="KW-0812">Transmembrane</keyword>
<dbReference type="PROSITE" id="PS50089">
    <property type="entry name" value="ZF_RING_2"/>
    <property type="match status" value="1"/>
</dbReference>
<dbReference type="GO" id="GO:0061630">
    <property type="term" value="F:ubiquitin protein ligase activity"/>
    <property type="evidence" value="ECO:0007669"/>
    <property type="project" value="TreeGrafter"/>
</dbReference>
<dbReference type="PANTHER" id="PTHR45931">
    <property type="entry name" value="SI:CH211-59O9.10"/>
    <property type="match status" value="1"/>
</dbReference>